<evidence type="ECO:0000256" key="1">
    <source>
        <dbReference type="ARBA" id="ARBA00022491"/>
    </source>
</evidence>
<dbReference type="Pfam" id="PF13411">
    <property type="entry name" value="MerR_1"/>
    <property type="match status" value="1"/>
</dbReference>
<reference evidence="7 8" key="1">
    <citation type="submission" date="2018-06" db="EMBL/GenBank/DDBJ databases">
        <authorList>
            <consortium name="Pathogen Informatics"/>
            <person name="Doyle S."/>
        </authorList>
    </citation>
    <scope>NUCLEOTIDE SEQUENCE [LARGE SCALE GENOMIC DNA]</scope>
    <source>
        <strain evidence="7 8">NCTC7582</strain>
    </source>
</reference>
<evidence type="ECO:0000256" key="4">
    <source>
        <dbReference type="ARBA" id="ARBA00023163"/>
    </source>
</evidence>
<dbReference type="Gene3D" id="1.10.1660.10">
    <property type="match status" value="1"/>
</dbReference>
<dbReference type="CDD" id="cd04776">
    <property type="entry name" value="HTH_GnyR"/>
    <property type="match status" value="1"/>
</dbReference>
<evidence type="ECO:0000313" key="7">
    <source>
        <dbReference type="EMBL" id="SPT99347.1"/>
    </source>
</evidence>
<protein>
    <submittedName>
        <fullName evidence="7">Mercuric resistance operon regulatory protein MerR</fullName>
    </submittedName>
</protein>
<accession>A0A2X0YVL4</accession>
<dbReference type="STRING" id="1421.A2J09_21190"/>
<organism evidence="7 8">
    <name type="scientific">Lysinibacillus capsici</name>
    <dbReference type="NCBI Taxonomy" id="2115968"/>
    <lineage>
        <taxon>Bacteria</taxon>
        <taxon>Bacillati</taxon>
        <taxon>Bacillota</taxon>
        <taxon>Bacilli</taxon>
        <taxon>Bacillales</taxon>
        <taxon>Bacillaceae</taxon>
        <taxon>Lysinibacillus</taxon>
    </lineage>
</organism>
<dbReference type="PANTHER" id="PTHR30204">
    <property type="entry name" value="REDOX-CYCLING DRUG-SENSING TRANSCRIPTIONAL ACTIVATOR SOXR"/>
    <property type="match status" value="1"/>
</dbReference>
<dbReference type="PANTHER" id="PTHR30204:SF69">
    <property type="entry name" value="MERR-FAMILY TRANSCRIPTIONAL REGULATOR"/>
    <property type="match status" value="1"/>
</dbReference>
<feature type="domain" description="HTH merR-type" evidence="6">
    <location>
        <begin position="65"/>
        <end position="131"/>
    </location>
</feature>
<dbReference type="GO" id="GO:0003677">
    <property type="term" value="F:DNA binding"/>
    <property type="evidence" value="ECO:0007669"/>
    <property type="project" value="UniProtKB-KW"/>
</dbReference>
<dbReference type="EMBL" id="UAQE01000001">
    <property type="protein sequence ID" value="SPT99347.1"/>
    <property type="molecule type" value="Genomic_DNA"/>
</dbReference>
<dbReference type="SUPFAM" id="SSF46955">
    <property type="entry name" value="Putative DNA-binding domain"/>
    <property type="match status" value="1"/>
</dbReference>
<evidence type="ECO:0000256" key="5">
    <source>
        <dbReference type="SAM" id="Coils"/>
    </source>
</evidence>
<dbReference type="AlphaFoldDB" id="A0A2X0YVL4"/>
<gene>
    <name evidence="7" type="primary">hmrR_1</name>
    <name evidence="7" type="ORF">NCTC7582_02219</name>
</gene>
<keyword evidence="1" id="KW-0678">Repressor</keyword>
<name>A0A2X0YVL4_9BACI</name>
<evidence type="ECO:0000256" key="3">
    <source>
        <dbReference type="ARBA" id="ARBA00023125"/>
    </source>
</evidence>
<keyword evidence="5" id="KW-0175">Coiled coil</keyword>
<proteinExistence type="predicted"/>
<dbReference type="PROSITE" id="PS50937">
    <property type="entry name" value="HTH_MERR_2"/>
    <property type="match status" value="1"/>
</dbReference>
<dbReference type="InterPro" id="IPR047057">
    <property type="entry name" value="MerR_fam"/>
</dbReference>
<dbReference type="Proteomes" id="UP000251431">
    <property type="component" value="Unassembled WGS sequence"/>
</dbReference>
<dbReference type="InterPro" id="IPR009061">
    <property type="entry name" value="DNA-bd_dom_put_sf"/>
</dbReference>
<feature type="coiled-coil region" evidence="5">
    <location>
        <begin position="139"/>
        <end position="173"/>
    </location>
</feature>
<evidence type="ECO:0000313" key="8">
    <source>
        <dbReference type="Proteomes" id="UP000251431"/>
    </source>
</evidence>
<sequence>MDRWLNMRDKVPNVSDRKTKETDKPWEISCPKLYFSVNSENFVEVYVNVNGILLPIRKGEMVLKTIQEVAKEFNVSTRTIRYYEELGLLCPHRSSTNQRTFSKKELAKLKLIFRGKRYGFSLEEIKEMVLLFDFDRSGIQQLERTVEYGEQKIQEIDSKIAELTQMKHELQQMHGMFSEKLATLKGEMQDE</sequence>
<dbReference type="SMART" id="SM00422">
    <property type="entry name" value="HTH_MERR"/>
    <property type="match status" value="1"/>
</dbReference>
<keyword evidence="3" id="KW-0238">DNA-binding</keyword>
<keyword evidence="4" id="KW-0804">Transcription</keyword>
<keyword evidence="2" id="KW-0805">Transcription regulation</keyword>
<evidence type="ECO:0000259" key="6">
    <source>
        <dbReference type="PROSITE" id="PS50937"/>
    </source>
</evidence>
<evidence type="ECO:0000256" key="2">
    <source>
        <dbReference type="ARBA" id="ARBA00023015"/>
    </source>
</evidence>
<dbReference type="PRINTS" id="PR00040">
    <property type="entry name" value="HTHMERR"/>
</dbReference>
<dbReference type="InterPro" id="IPR000551">
    <property type="entry name" value="MerR-type_HTH_dom"/>
</dbReference>
<dbReference type="GO" id="GO:0003700">
    <property type="term" value="F:DNA-binding transcription factor activity"/>
    <property type="evidence" value="ECO:0007669"/>
    <property type="project" value="InterPro"/>
</dbReference>